<sequence length="582" mass="65804">MKVNKFIYVGFLMLMTQLTIAQKKDQNIGNEVVNVVKPYTPTISDAFKVKETPSLDDDDNTKKENIQYNIFSFPVASTFTPSKGKAANVDKEEQEKLFSNYATLAAGNYGNINAELFVTQTLENNNYIGAMLRHLSSQGGIKEVVLDDKFSNTSLDLTYGSRTREMSWNADLGYSRQMYNWYGLNPDLYETLLPADRDAFINAIDPKQTYQNISLGGRLSLKESVFKEASIKFNRFSDAFSSAENRFVAKPSFAFEFLEENIKADFVLDYISGSFDKDYLGLSEIKYGYTNIGFKPSFQILKDDLSVNVGIGLFYSMANQEGDNKFFIYPNITASYKVVGDLMIAYAGAEGNLKQNSFQEFTQENFFVSPTLGVAPTDQKFDIYVGLKGKLANSISYNVRGSYLNEDNRALFKNNIYNQENTNTEGYTYGNSFNVVYDAVKTLSFFGELKADFSKNVSFGINGTFSSYSEKDQKEAWNLPGLKIGSNLDFNITPKWSAGVNVFFVGERKDQFIDSSLLTNSIVDYTLDSYFDLNANVVYKYSDRLTFFLKGNNIANQKYQRWLNYSVQGVQGLVGANYKFDF</sequence>
<name>A0A095SQZ7_9FLAO</name>
<proteinExistence type="predicted"/>
<dbReference type="STRING" id="1453498.LG45_12335"/>
<keyword evidence="3" id="KW-0998">Cell outer membrane</keyword>
<comment type="subcellular location">
    <subcellularLocation>
        <location evidence="1">Cell outer membrane</location>
    </subcellularLocation>
</comment>
<dbReference type="SUPFAM" id="SSF56935">
    <property type="entry name" value="Porins"/>
    <property type="match status" value="1"/>
</dbReference>
<keyword evidence="4" id="KW-0675">Receptor</keyword>
<evidence type="ECO:0000256" key="3">
    <source>
        <dbReference type="ARBA" id="ARBA00023237"/>
    </source>
</evidence>
<evidence type="ECO:0000313" key="5">
    <source>
        <dbReference type="Proteomes" id="UP000029554"/>
    </source>
</evidence>
<dbReference type="RefSeq" id="WP_035127524.1">
    <property type="nucleotide sequence ID" value="NZ_JRHH01000005.1"/>
</dbReference>
<organism evidence="4 5">
    <name type="scientific">Flavobacterium aquatile LMG 4008 = ATCC 11947</name>
    <dbReference type="NCBI Taxonomy" id="1453498"/>
    <lineage>
        <taxon>Bacteria</taxon>
        <taxon>Pseudomonadati</taxon>
        <taxon>Bacteroidota</taxon>
        <taxon>Flavobacteriia</taxon>
        <taxon>Flavobacteriales</taxon>
        <taxon>Flavobacteriaceae</taxon>
        <taxon>Flavobacterium</taxon>
    </lineage>
</organism>
<dbReference type="eggNOG" id="COG4771">
    <property type="taxonomic scope" value="Bacteria"/>
</dbReference>
<dbReference type="Proteomes" id="UP000029554">
    <property type="component" value="Unassembled WGS sequence"/>
</dbReference>
<keyword evidence="2" id="KW-0472">Membrane</keyword>
<dbReference type="GO" id="GO:0009279">
    <property type="term" value="C:cell outer membrane"/>
    <property type="evidence" value="ECO:0007669"/>
    <property type="project" value="UniProtKB-SubCell"/>
</dbReference>
<evidence type="ECO:0000256" key="1">
    <source>
        <dbReference type="ARBA" id="ARBA00004442"/>
    </source>
</evidence>
<dbReference type="EMBL" id="JRHH01000005">
    <property type="protein sequence ID" value="KGD67012.1"/>
    <property type="molecule type" value="Genomic_DNA"/>
</dbReference>
<comment type="caution">
    <text evidence="4">The sequence shown here is derived from an EMBL/GenBank/DDBJ whole genome shotgun (WGS) entry which is preliminary data.</text>
</comment>
<accession>A0A095SQZ7</accession>
<protein>
    <submittedName>
        <fullName evidence="4">TonB-dependent receptor</fullName>
    </submittedName>
</protein>
<dbReference type="AlphaFoldDB" id="A0A095SQZ7"/>
<reference evidence="4 5" key="1">
    <citation type="submission" date="2014-09" db="EMBL/GenBank/DDBJ databases">
        <title>Whole Genome Shotgun of Flavobacterium aquatile LMG 4008.</title>
        <authorList>
            <person name="Gale A.N."/>
            <person name="Pipes S.E."/>
            <person name="Newman J.D."/>
        </authorList>
    </citation>
    <scope>NUCLEOTIDE SEQUENCE [LARGE SCALE GENOMIC DNA]</scope>
    <source>
        <strain evidence="4 5">LMG 4008</strain>
    </source>
</reference>
<evidence type="ECO:0000256" key="2">
    <source>
        <dbReference type="ARBA" id="ARBA00023136"/>
    </source>
</evidence>
<keyword evidence="5" id="KW-1185">Reference proteome</keyword>
<dbReference type="OrthoDB" id="1264254at2"/>
<dbReference type="Gene3D" id="2.40.170.20">
    <property type="entry name" value="TonB-dependent receptor, beta-barrel domain"/>
    <property type="match status" value="1"/>
</dbReference>
<gene>
    <name evidence="4" type="ORF">LG45_12335</name>
</gene>
<dbReference type="InterPro" id="IPR036942">
    <property type="entry name" value="Beta-barrel_TonB_sf"/>
</dbReference>
<evidence type="ECO:0000313" key="4">
    <source>
        <dbReference type="EMBL" id="KGD67012.1"/>
    </source>
</evidence>